<dbReference type="CDD" id="cd20557">
    <property type="entry name" value="CYCLIN_ScPCL1-like"/>
    <property type="match status" value="1"/>
</dbReference>
<dbReference type="GO" id="GO:0019901">
    <property type="term" value="F:protein kinase binding"/>
    <property type="evidence" value="ECO:0007669"/>
    <property type="project" value="InterPro"/>
</dbReference>
<evidence type="ECO:0000259" key="2">
    <source>
        <dbReference type="Pfam" id="PF00134"/>
    </source>
</evidence>
<dbReference type="EMBL" id="AZHB01000004">
    <property type="protein sequence ID" value="OAA70510.1"/>
    <property type="molecule type" value="Genomic_DNA"/>
</dbReference>
<protein>
    <submittedName>
        <fullName evidence="3">Cyclin</fullName>
    </submittedName>
</protein>
<accession>A0A168BSX8</accession>
<feature type="region of interest" description="Disordered" evidence="1">
    <location>
        <begin position="238"/>
        <end position="262"/>
    </location>
</feature>
<dbReference type="GO" id="GO:0005634">
    <property type="term" value="C:nucleus"/>
    <property type="evidence" value="ECO:0007669"/>
    <property type="project" value="TreeGrafter"/>
</dbReference>
<sequence>MAPSRMLTDQEINKIALEQFVHYKVSPEMISYLALAAHNVIPCDSALMPMQNDGGSHRNGPPTPPESPDSAPVMPADGGLPSVEEFITKLVVLSNVQVPTLMCTLVYLTRLKSKLQPMARGLRCTTHRIFLAALILAAKYLNDSSPKNKHWASYTFHNHAEYVFGFSCNEVNLMELQLLFLLKWDLHMDEEDLYREFDGFLEPIRHEVRHEHIKRMRQKQRRQKEMYAAAAAAAAAASARYPSPPTSRHASPDSRLAAARAGSISPPGLTYSSSASSYASSVASTSSRQHSRSTTPLESETDPFAYHEFLDDSLYDSPVDVSMDKELFTASTRNLKPTPSSLRLEETANEQYRQLYDVSNRKRQRRGVWARLLGGGAVTVR</sequence>
<dbReference type="GeneID" id="30018776"/>
<dbReference type="InterPro" id="IPR006671">
    <property type="entry name" value="Cyclin_N"/>
</dbReference>
<proteinExistence type="predicted"/>
<evidence type="ECO:0000313" key="4">
    <source>
        <dbReference type="Proteomes" id="UP000076744"/>
    </source>
</evidence>
<evidence type="ECO:0000313" key="3">
    <source>
        <dbReference type="EMBL" id="OAA70510.1"/>
    </source>
</evidence>
<dbReference type="SUPFAM" id="SSF47954">
    <property type="entry name" value="Cyclin-like"/>
    <property type="match status" value="1"/>
</dbReference>
<dbReference type="GO" id="GO:0000307">
    <property type="term" value="C:cyclin-dependent protein kinase holoenzyme complex"/>
    <property type="evidence" value="ECO:0007669"/>
    <property type="project" value="TreeGrafter"/>
</dbReference>
<name>A0A168BSX8_CORFA</name>
<dbReference type="PANTHER" id="PTHR15615">
    <property type="match status" value="1"/>
</dbReference>
<dbReference type="AlphaFoldDB" id="A0A168BSX8"/>
<reference evidence="3 4" key="1">
    <citation type="journal article" date="2016" name="Genome Biol. Evol.">
        <title>Divergent and convergent evolution of fungal pathogenicity.</title>
        <authorList>
            <person name="Shang Y."/>
            <person name="Xiao G."/>
            <person name="Zheng P."/>
            <person name="Cen K."/>
            <person name="Zhan S."/>
            <person name="Wang C."/>
        </authorList>
    </citation>
    <scope>NUCLEOTIDE SEQUENCE [LARGE SCALE GENOMIC DNA]</scope>
    <source>
        <strain evidence="3 4">ARSEF 2679</strain>
    </source>
</reference>
<dbReference type="OrthoDB" id="10250320at2759"/>
<dbReference type="GO" id="GO:0016538">
    <property type="term" value="F:cyclin-dependent protein serine/threonine kinase regulator activity"/>
    <property type="evidence" value="ECO:0007669"/>
    <property type="project" value="TreeGrafter"/>
</dbReference>
<dbReference type="InterPro" id="IPR036915">
    <property type="entry name" value="Cyclin-like_sf"/>
</dbReference>
<evidence type="ECO:0000256" key="1">
    <source>
        <dbReference type="SAM" id="MobiDB-lite"/>
    </source>
</evidence>
<gene>
    <name evidence="3" type="ORF">ISF_02484</name>
</gene>
<dbReference type="Proteomes" id="UP000076744">
    <property type="component" value="Unassembled WGS sequence"/>
</dbReference>
<dbReference type="Pfam" id="PF00134">
    <property type="entry name" value="Cyclin_N"/>
    <property type="match status" value="1"/>
</dbReference>
<comment type="caution">
    <text evidence="3">The sequence shown here is derived from an EMBL/GenBank/DDBJ whole genome shotgun (WGS) entry which is preliminary data.</text>
</comment>
<dbReference type="PANTHER" id="PTHR15615:SF10">
    <property type="entry name" value="PHO85 CYCLIN-2-RELATED"/>
    <property type="match status" value="1"/>
</dbReference>
<feature type="region of interest" description="Disordered" evidence="1">
    <location>
        <begin position="48"/>
        <end position="75"/>
    </location>
</feature>
<feature type="domain" description="Cyclin N-terminal" evidence="2">
    <location>
        <begin position="85"/>
        <end position="186"/>
    </location>
</feature>
<dbReference type="InterPro" id="IPR013922">
    <property type="entry name" value="Cyclin_PHO80-like"/>
</dbReference>
<keyword evidence="4" id="KW-1185">Reference proteome</keyword>
<organism evidence="3 4">
    <name type="scientific">Cordyceps fumosorosea (strain ARSEF 2679)</name>
    <name type="common">Isaria fumosorosea</name>
    <dbReference type="NCBI Taxonomy" id="1081104"/>
    <lineage>
        <taxon>Eukaryota</taxon>
        <taxon>Fungi</taxon>
        <taxon>Dikarya</taxon>
        <taxon>Ascomycota</taxon>
        <taxon>Pezizomycotina</taxon>
        <taxon>Sordariomycetes</taxon>
        <taxon>Hypocreomycetidae</taxon>
        <taxon>Hypocreales</taxon>
        <taxon>Cordycipitaceae</taxon>
        <taxon>Cordyceps</taxon>
    </lineage>
</organism>
<dbReference type="RefSeq" id="XP_018706797.1">
    <property type="nucleotide sequence ID" value="XM_018846090.1"/>
</dbReference>
<dbReference type="STRING" id="1081104.A0A168BSX8"/>
<dbReference type="Gene3D" id="1.10.472.10">
    <property type="entry name" value="Cyclin-like"/>
    <property type="match status" value="1"/>
</dbReference>